<dbReference type="AlphaFoldDB" id="A0A4Y7TIV5"/>
<organism evidence="1 2">
    <name type="scientific">Coprinellus micaceus</name>
    <name type="common">Glistening ink-cap mushroom</name>
    <name type="synonym">Coprinus micaceus</name>
    <dbReference type="NCBI Taxonomy" id="71717"/>
    <lineage>
        <taxon>Eukaryota</taxon>
        <taxon>Fungi</taxon>
        <taxon>Dikarya</taxon>
        <taxon>Basidiomycota</taxon>
        <taxon>Agaricomycotina</taxon>
        <taxon>Agaricomycetes</taxon>
        <taxon>Agaricomycetidae</taxon>
        <taxon>Agaricales</taxon>
        <taxon>Agaricineae</taxon>
        <taxon>Psathyrellaceae</taxon>
        <taxon>Coprinellus</taxon>
    </lineage>
</organism>
<reference evidence="1 2" key="1">
    <citation type="journal article" date="2019" name="Nat. Ecol. Evol.">
        <title>Megaphylogeny resolves global patterns of mushroom evolution.</title>
        <authorList>
            <person name="Varga T."/>
            <person name="Krizsan K."/>
            <person name="Foldi C."/>
            <person name="Dima B."/>
            <person name="Sanchez-Garcia M."/>
            <person name="Sanchez-Ramirez S."/>
            <person name="Szollosi G.J."/>
            <person name="Szarkandi J.G."/>
            <person name="Papp V."/>
            <person name="Albert L."/>
            <person name="Andreopoulos W."/>
            <person name="Angelini C."/>
            <person name="Antonin V."/>
            <person name="Barry K.W."/>
            <person name="Bougher N.L."/>
            <person name="Buchanan P."/>
            <person name="Buyck B."/>
            <person name="Bense V."/>
            <person name="Catcheside P."/>
            <person name="Chovatia M."/>
            <person name="Cooper J."/>
            <person name="Damon W."/>
            <person name="Desjardin D."/>
            <person name="Finy P."/>
            <person name="Geml J."/>
            <person name="Haridas S."/>
            <person name="Hughes K."/>
            <person name="Justo A."/>
            <person name="Karasinski D."/>
            <person name="Kautmanova I."/>
            <person name="Kiss B."/>
            <person name="Kocsube S."/>
            <person name="Kotiranta H."/>
            <person name="LaButti K.M."/>
            <person name="Lechner B.E."/>
            <person name="Liimatainen K."/>
            <person name="Lipzen A."/>
            <person name="Lukacs Z."/>
            <person name="Mihaltcheva S."/>
            <person name="Morgado L.N."/>
            <person name="Niskanen T."/>
            <person name="Noordeloos M.E."/>
            <person name="Ohm R.A."/>
            <person name="Ortiz-Santana B."/>
            <person name="Ovrebo C."/>
            <person name="Racz N."/>
            <person name="Riley R."/>
            <person name="Savchenko A."/>
            <person name="Shiryaev A."/>
            <person name="Soop K."/>
            <person name="Spirin V."/>
            <person name="Szebenyi C."/>
            <person name="Tomsovsky M."/>
            <person name="Tulloss R.E."/>
            <person name="Uehling J."/>
            <person name="Grigoriev I.V."/>
            <person name="Vagvolgyi C."/>
            <person name="Papp T."/>
            <person name="Martin F.M."/>
            <person name="Miettinen O."/>
            <person name="Hibbett D.S."/>
            <person name="Nagy L.G."/>
        </authorList>
    </citation>
    <scope>NUCLEOTIDE SEQUENCE [LARGE SCALE GENOMIC DNA]</scope>
    <source>
        <strain evidence="1 2">FP101781</strain>
    </source>
</reference>
<accession>A0A4Y7TIV5</accession>
<sequence>MSQCWDTHPPLRSLNPPPWARCRSASVHILFPLMMKATFCAQEVSSVVLLRVEVELPRDEFPSKSHQLELDQARAQLEELDARPTIYGWLLRLSLELTTKRSPV</sequence>
<dbReference type="EMBL" id="QPFP01000010">
    <property type="protein sequence ID" value="TEB34090.1"/>
    <property type="molecule type" value="Genomic_DNA"/>
</dbReference>
<evidence type="ECO:0000313" key="1">
    <source>
        <dbReference type="EMBL" id="TEB34090.1"/>
    </source>
</evidence>
<dbReference type="Proteomes" id="UP000298030">
    <property type="component" value="Unassembled WGS sequence"/>
</dbReference>
<gene>
    <name evidence="1" type="ORF">FA13DRAFT_1729562</name>
</gene>
<name>A0A4Y7TIV5_COPMI</name>
<protein>
    <submittedName>
        <fullName evidence="1">Uncharacterized protein</fullName>
    </submittedName>
</protein>
<comment type="caution">
    <text evidence="1">The sequence shown here is derived from an EMBL/GenBank/DDBJ whole genome shotgun (WGS) entry which is preliminary data.</text>
</comment>
<keyword evidence="2" id="KW-1185">Reference proteome</keyword>
<proteinExistence type="predicted"/>
<evidence type="ECO:0000313" key="2">
    <source>
        <dbReference type="Proteomes" id="UP000298030"/>
    </source>
</evidence>